<dbReference type="AlphaFoldDB" id="A0A1R3KMB7"/>
<gene>
    <name evidence="1" type="ORF">COLO4_06655</name>
</gene>
<keyword evidence="2" id="KW-1185">Reference proteome</keyword>
<name>A0A1R3KMB7_9ROSI</name>
<keyword evidence="1" id="KW-0436">Ligase</keyword>
<proteinExistence type="predicted"/>
<dbReference type="Proteomes" id="UP000187203">
    <property type="component" value="Unassembled WGS sequence"/>
</dbReference>
<organism evidence="1 2">
    <name type="scientific">Corchorus olitorius</name>
    <dbReference type="NCBI Taxonomy" id="93759"/>
    <lineage>
        <taxon>Eukaryota</taxon>
        <taxon>Viridiplantae</taxon>
        <taxon>Streptophyta</taxon>
        <taxon>Embryophyta</taxon>
        <taxon>Tracheophyta</taxon>
        <taxon>Spermatophyta</taxon>
        <taxon>Magnoliopsida</taxon>
        <taxon>eudicotyledons</taxon>
        <taxon>Gunneridae</taxon>
        <taxon>Pentapetalae</taxon>
        <taxon>rosids</taxon>
        <taxon>malvids</taxon>
        <taxon>Malvales</taxon>
        <taxon>Malvaceae</taxon>
        <taxon>Grewioideae</taxon>
        <taxon>Apeibeae</taxon>
        <taxon>Corchorus</taxon>
    </lineage>
</organism>
<protein>
    <submittedName>
        <fullName evidence="1">Pantoate--beta-alanine ligase-like protein</fullName>
    </submittedName>
</protein>
<accession>A0A1R3KMB7</accession>
<sequence>MAMEAKEAVIIRNKDEMRKWSRKMRSQGKTIGSVFPF</sequence>
<dbReference type="GO" id="GO:0016874">
    <property type="term" value="F:ligase activity"/>
    <property type="evidence" value="ECO:0007669"/>
    <property type="project" value="UniProtKB-KW"/>
</dbReference>
<reference evidence="2" key="1">
    <citation type="submission" date="2013-09" db="EMBL/GenBank/DDBJ databases">
        <title>Corchorus olitorius genome sequencing.</title>
        <authorList>
            <person name="Alam M."/>
            <person name="Haque M.S."/>
            <person name="Islam M.S."/>
            <person name="Emdad E.M."/>
            <person name="Islam M.M."/>
            <person name="Ahmed B."/>
            <person name="Halim A."/>
            <person name="Hossen Q.M.M."/>
            <person name="Hossain M.Z."/>
            <person name="Ahmed R."/>
            <person name="Khan M.M."/>
            <person name="Islam R."/>
            <person name="Rashid M.M."/>
            <person name="Khan S.A."/>
            <person name="Rahman M.S."/>
            <person name="Alam M."/>
            <person name="Yahiya A.S."/>
            <person name="Khan M.S."/>
            <person name="Azam M.S."/>
            <person name="Haque T."/>
            <person name="Lashkar M.Z.H."/>
            <person name="Akhand A.I."/>
            <person name="Morshed G."/>
            <person name="Roy S."/>
            <person name="Uddin K.S."/>
            <person name="Rabeya T."/>
            <person name="Hossain A.S."/>
            <person name="Chowdhury A."/>
            <person name="Snigdha A.R."/>
            <person name="Mortoza M.S."/>
            <person name="Matin S.A."/>
            <person name="Hoque S.M.E."/>
            <person name="Islam M.K."/>
            <person name="Roy D.K."/>
            <person name="Haider R."/>
            <person name="Moosa M.M."/>
            <person name="Elias S.M."/>
            <person name="Hasan A.M."/>
            <person name="Jahan S."/>
            <person name="Shafiuddin M."/>
            <person name="Mahmood N."/>
            <person name="Shommy N.S."/>
        </authorList>
    </citation>
    <scope>NUCLEOTIDE SEQUENCE [LARGE SCALE GENOMIC DNA]</scope>
    <source>
        <strain evidence="2">cv. O-4</strain>
    </source>
</reference>
<evidence type="ECO:0000313" key="1">
    <source>
        <dbReference type="EMBL" id="OMP08236.1"/>
    </source>
</evidence>
<comment type="caution">
    <text evidence="1">The sequence shown here is derived from an EMBL/GenBank/DDBJ whole genome shotgun (WGS) entry which is preliminary data.</text>
</comment>
<dbReference type="EMBL" id="AWUE01012833">
    <property type="protein sequence ID" value="OMP08236.1"/>
    <property type="molecule type" value="Genomic_DNA"/>
</dbReference>
<dbReference type="OrthoDB" id="2020436at2759"/>
<evidence type="ECO:0000313" key="2">
    <source>
        <dbReference type="Proteomes" id="UP000187203"/>
    </source>
</evidence>